<evidence type="ECO:0000256" key="2">
    <source>
        <dbReference type="ARBA" id="ARBA00020484"/>
    </source>
</evidence>
<feature type="region of interest" description="G2" evidence="8">
    <location>
        <begin position="37"/>
        <end position="41"/>
    </location>
</feature>
<dbReference type="HAMAP" id="MF_00367">
    <property type="entry name" value="GTPase_Era"/>
    <property type="match status" value="1"/>
</dbReference>
<feature type="region of interest" description="G1" evidence="8">
    <location>
        <begin position="11"/>
        <end position="18"/>
    </location>
</feature>
<dbReference type="Pfam" id="PF01926">
    <property type="entry name" value="MMR_HSR1"/>
    <property type="match status" value="1"/>
</dbReference>
<dbReference type="FunFam" id="3.30.300.20:FF:000003">
    <property type="entry name" value="GTPase Era"/>
    <property type="match status" value="1"/>
</dbReference>
<feature type="region of interest" description="G4" evidence="8">
    <location>
        <begin position="123"/>
        <end position="126"/>
    </location>
</feature>
<evidence type="ECO:0000313" key="12">
    <source>
        <dbReference type="EMBL" id="WIM06323.1"/>
    </source>
</evidence>
<dbReference type="Gene3D" id="3.40.50.300">
    <property type="entry name" value="P-loop containing nucleotide triphosphate hydrolases"/>
    <property type="match status" value="1"/>
</dbReference>
<reference evidence="12" key="1">
    <citation type="journal article" date="2023" name="Nat. Microbiol.">
        <title>Enrichment and characterization of a nitric oxide-reducing microbial community in a continuous bioreactor.</title>
        <authorList>
            <person name="Garrido-Amador P."/>
            <person name="Stortenbeker N."/>
            <person name="Wessels H.J.C.T."/>
            <person name="Speth D.R."/>
            <person name="Garcia-Heredia I."/>
            <person name="Kartal B."/>
        </authorList>
    </citation>
    <scope>NUCLEOTIDE SEQUENCE</scope>
    <source>
        <strain evidence="12">MAG1</strain>
    </source>
</reference>
<accession>A0AA49FMN2</accession>
<keyword evidence="7" id="KW-0472">Membrane</keyword>
<dbReference type="PANTHER" id="PTHR42698:SF1">
    <property type="entry name" value="GTPASE ERA, MITOCHONDRIAL"/>
    <property type="match status" value="1"/>
</dbReference>
<dbReference type="NCBIfam" id="NF000908">
    <property type="entry name" value="PRK00089.1"/>
    <property type="match status" value="1"/>
</dbReference>
<dbReference type="PRINTS" id="PR00326">
    <property type="entry name" value="GTP1OBG"/>
</dbReference>
<dbReference type="InterPro" id="IPR004044">
    <property type="entry name" value="KH_dom_type_2"/>
</dbReference>
<dbReference type="NCBIfam" id="TIGR00436">
    <property type="entry name" value="era"/>
    <property type="match status" value="1"/>
</dbReference>
<dbReference type="GO" id="GO:0070181">
    <property type="term" value="F:small ribosomal subunit rRNA binding"/>
    <property type="evidence" value="ECO:0007669"/>
    <property type="project" value="UniProtKB-UniRule"/>
</dbReference>
<keyword evidence="7" id="KW-0963">Cytoplasm</keyword>
<dbReference type="SUPFAM" id="SSF54814">
    <property type="entry name" value="Prokaryotic type KH domain (KH-domain type II)"/>
    <property type="match status" value="1"/>
</dbReference>
<dbReference type="InterPro" id="IPR009019">
    <property type="entry name" value="KH_sf_prok-type"/>
</dbReference>
<dbReference type="InterPro" id="IPR005662">
    <property type="entry name" value="GTPase_Era-like"/>
</dbReference>
<dbReference type="GO" id="GO:0003924">
    <property type="term" value="F:GTPase activity"/>
    <property type="evidence" value="ECO:0007669"/>
    <property type="project" value="UniProtKB-UniRule"/>
</dbReference>
<evidence type="ECO:0000256" key="1">
    <source>
        <dbReference type="ARBA" id="ARBA00007921"/>
    </source>
</evidence>
<evidence type="ECO:0000256" key="6">
    <source>
        <dbReference type="ARBA" id="ARBA00023134"/>
    </source>
</evidence>
<name>A0AA49FMN2_9PROT</name>
<dbReference type="PANTHER" id="PTHR42698">
    <property type="entry name" value="GTPASE ERA"/>
    <property type="match status" value="1"/>
</dbReference>
<evidence type="ECO:0000256" key="3">
    <source>
        <dbReference type="ARBA" id="ARBA00022517"/>
    </source>
</evidence>
<evidence type="ECO:0000256" key="8">
    <source>
        <dbReference type="PROSITE-ProRule" id="PRU01050"/>
    </source>
</evidence>
<keyword evidence="7" id="KW-1003">Cell membrane</keyword>
<keyword evidence="7" id="KW-0699">rRNA-binding</keyword>
<dbReference type="Pfam" id="PF07650">
    <property type="entry name" value="KH_2"/>
    <property type="match status" value="1"/>
</dbReference>
<comment type="function">
    <text evidence="7">An essential GTPase that binds both GDP and GTP, with rapid nucleotide exchange. Plays a role in 16S rRNA processing and 30S ribosomal subunit biogenesis and possibly also in cell cycle regulation and energy metabolism.</text>
</comment>
<dbReference type="GO" id="GO:0000028">
    <property type="term" value="P:ribosomal small subunit assembly"/>
    <property type="evidence" value="ECO:0007669"/>
    <property type="project" value="TreeGrafter"/>
</dbReference>
<proteinExistence type="inferred from homology"/>
<feature type="region of interest" description="G5" evidence="8">
    <location>
        <begin position="153"/>
        <end position="155"/>
    </location>
</feature>
<evidence type="ECO:0000259" key="10">
    <source>
        <dbReference type="PROSITE" id="PS50823"/>
    </source>
</evidence>
<keyword evidence="4 7" id="KW-0547">Nucleotide-binding</keyword>
<dbReference type="InterPro" id="IPR006073">
    <property type="entry name" value="GTP-bd"/>
</dbReference>
<protein>
    <recommendedName>
        <fullName evidence="2 7">GTPase Era</fullName>
    </recommendedName>
</protein>
<feature type="region of interest" description="G3" evidence="8">
    <location>
        <begin position="62"/>
        <end position="65"/>
    </location>
</feature>
<gene>
    <name evidence="7 12" type="primary">era</name>
    <name evidence="12" type="ORF">OHM77_03275</name>
</gene>
<dbReference type="KEGG" id="npv:OHM77_03275"/>
<dbReference type="GO" id="GO:0005886">
    <property type="term" value="C:plasma membrane"/>
    <property type="evidence" value="ECO:0007669"/>
    <property type="project" value="UniProtKB-SubCell"/>
</dbReference>
<dbReference type="InterPro" id="IPR027417">
    <property type="entry name" value="P-loop_NTPase"/>
</dbReference>
<evidence type="ECO:0000259" key="11">
    <source>
        <dbReference type="PROSITE" id="PS51713"/>
    </source>
</evidence>
<comment type="subunit">
    <text evidence="7">Monomer.</text>
</comment>
<dbReference type="GO" id="GO:0005525">
    <property type="term" value="F:GTP binding"/>
    <property type="evidence" value="ECO:0007669"/>
    <property type="project" value="UniProtKB-UniRule"/>
</dbReference>
<dbReference type="InterPro" id="IPR030388">
    <property type="entry name" value="G_ERA_dom"/>
</dbReference>
<dbReference type="SUPFAM" id="SSF52540">
    <property type="entry name" value="P-loop containing nucleoside triphosphate hydrolases"/>
    <property type="match status" value="1"/>
</dbReference>
<dbReference type="InterPro" id="IPR015946">
    <property type="entry name" value="KH_dom-like_a/b"/>
</dbReference>
<dbReference type="PROSITE" id="PS51713">
    <property type="entry name" value="G_ERA"/>
    <property type="match status" value="1"/>
</dbReference>
<dbReference type="Proteomes" id="UP001234916">
    <property type="component" value="Chromosome"/>
</dbReference>
<dbReference type="PROSITE" id="PS50823">
    <property type="entry name" value="KH_TYPE_2"/>
    <property type="match status" value="1"/>
</dbReference>
<dbReference type="InterPro" id="IPR005225">
    <property type="entry name" value="Small_GTP-bd"/>
</dbReference>
<feature type="domain" description="Era-type G" evidence="11">
    <location>
        <begin position="3"/>
        <end position="174"/>
    </location>
</feature>
<dbReference type="GO" id="GO:0043024">
    <property type="term" value="F:ribosomal small subunit binding"/>
    <property type="evidence" value="ECO:0007669"/>
    <property type="project" value="TreeGrafter"/>
</dbReference>
<keyword evidence="5 7" id="KW-0694">RNA-binding</keyword>
<comment type="subcellular location">
    <subcellularLocation>
        <location evidence="7">Cytoplasm</location>
    </subcellularLocation>
    <subcellularLocation>
        <location evidence="7">Cell membrane</location>
        <topology evidence="7">Peripheral membrane protein</topology>
    </subcellularLocation>
</comment>
<feature type="binding site" evidence="7">
    <location>
        <begin position="62"/>
        <end position="66"/>
    </location>
    <ligand>
        <name>GTP</name>
        <dbReference type="ChEBI" id="CHEBI:37565"/>
    </ligand>
</feature>
<evidence type="ECO:0000256" key="5">
    <source>
        <dbReference type="ARBA" id="ARBA00022884"/>
    </source>
</evidence>
<evidence type="ECO:0000256" key="4">
    <source>
        <dbReference type="ARBA" id="ARBA00022741"/>
    </source>
</evidence>
<dbReference type="EMBL" id="CP107246">
    <property type="protein sequence ID" value="WIM06323.1"/>
    <property type="molecule type" value="Genomic_DNA"/>
</dbReference>
<feature type="binding site" evidence="7">
    <location>
        <begin position="123"/>
        <end position="126"/>
    </location>
    <ligand>
        <name>GTP</name>
        <dbReference type="ChEBI" id="CHEBI:37565"/>
    </ligand>
</feature>
<dbReference type="AlphaFoldDB" id="A0AA49FMN2"/>
<dbReference type="CDD" id="cd22534">
    <property type="entry name" value="KH-II_Era"/>
    <property type="match status" value="1"/>
</dbReference>
<organism evidence="12">
    <name type="scientific">Candidatus Nitricoxidivorans perseverans</name>
    <dbReference type="NCBI Taxonomy" id="2975601"/>
    <lineage>
        <taxon>Bacteria</taxon>
        <taxon>Pseudomonadati</taxon>
        <taxon>Pseudomonadota</taxon>
        <taxon>Betaproteobacteria</taxon>
        <taxon>Nitrosomonadales</taxon>
        <taxon>Sterolibacteriaceae</taxon>
        <taxon>Candidatus Nitricoxidivorans</taxon>
    </lineage>
</organism>
<dbReference type="Gene3D" id="3.30.300.20">
    <property type="match status" value="1"/>
</dbReference>
<sequence length="296" mass="32571">MNRTGHVAIVGRPNVGKSTLTNRLVGAKVSITSRKAQTTRHRIRGILTAEVGDARCQFIFVDTPGFQTAHKNALNRLMNRSITSSLANVDAILLVIEAGRWGKGEDDLARMLPEGVPVILVINKVDRLADKAALLPFIAKVSSLHPFAEIVPLSAETGRGADELLKALAGHLPEGPPIFEADDITDRPERFLAAELLREKLFRNLGEELPYGIAVEIEKFEQEGDLRRIHAAVIVDRPAHKAIVIGKAGERLKRVSTDARKDMESLFGGKVWLETWVKVKGGWADDERALRSLGYE</sequence>
<feature type="domain" description="KH type-2" evidence="10">
    <location>
        <begin position="197"/>
        <end position="281"/>
    </location>
</feature>
<comment type="similarity">
    <text evidence="1 7 8 9">Belongs to the TRAFAC class TrmE-Era-EngA-EngB-Septin-like GTPase superfamily. Era GTPase family.</text>
</comment>
<keyword evidence="3 7" id="KW-0690">Ribosome biogenesis</keyword>
<keyword evidence="6 7" id="KW-0342">GTP-binding</keyword>
<dbReference type="GO" id="GO:0005829">
    <property type="term" value="C:cytosol"/>
    <property type="evidence" value="ECO:0007669"/>
    <property type="project" value="TreeGrafter"/>
</dbReference>
<evidence type="ECO:0000256" key="9">
    <source>
        <dbReference type="RuleBase" id="RU003761"/>
    </source>
</evidence>
<dbReference type="CDD" id="cd04163">
    <property type="entry name" value="Era"/>
    <property type="match status" value="1"/>
</dbReference>
<feature type="binding site" evidence="7">
    <location>
        <begin position="11"/>
        <end position="18"/>
    </location>
    <ligand>
        <name>GTP</name>
        <dbReference type="ChEBI" id="CHEBI:37565"/>
    </ligand>
</feature>
<evidence type="ECO:0000256" key="7">
    <source>
        <dbReference type="HAMAP-Rule" id="MF_00367"/>
    </source>
</evidence>
<dbReference type="NCBIfam" id="TIGR00231">
    <property type="entry name" value="small_GTP"/>
    <property type="match status" value="1"/>
</dbReference>